<dbReference type="InterPro" id="IPR029018">
    <property type="entry name" value="Hex-like_dom2"/>
</dbReference>
<name>A0ABS9CED1_9BACT</name>
<keyword evidence="1" id="KW-0378">Hydrolase</keyword>
<dbReference type="EMBL" id="JADYTN010000008">
    <property type="protein sequence ID" value="MCF2563439.1"/>
    <property type="molecule type" value="Genomic_DNA"/>
</dbReference>
<evidence type="ECO:0000256" key="1">
    <source>
        <dbReference type="ARBA" id="ARBA00022801"/>
    </source>
</evidence>
<evidence type="ECO:0000313" key="4">
    <source>
        <dbReference type="Proteomes" id="UP001200470"/>
    </source>
</evidence>
<feature type="chain" id="PRO_5046427185" evidence="2">
    <location>
        <begin position="22"/>
        <end position="139"/>
    </location>
</feature>
<protein>
    <submittedName>
        <fullName evidence="3">Uncharacterized protein</fullName>
    </submittedName>
</protein>
<accession>A0ABS9CED1</accession>
<comment type="caution">
    <text evidence="3">The sequence shown here is derived from an EMBL/GenBank/DDBJ whole genome shotgun (WGS) entry which is preliminary data.</text>
</comment>
<dbReference type="RefSeq" id="WP_301637822.1">
    <property type="nucleotide sequence ID" value="NZ_JADYTN010000008.1"/>
</dbReference>
<evidence type="ECO:0000256" key="2">
    <source>
        <dbReference type="SAM" id="SignalP"/>
    </source>
</evidence>
<organism evidence="3 4">
    <name type="scientific">Xylanibacter brevis</name>
    <dbReference type="NCBI Taxonomy" id="83231"/>
    <lineage>
        <taxon>Bacteria</taxon>
        <taxon>Pseudomonadati</taxon>
        <taxon>Bacteroidota</taxon>
        <taxon>Bacteroidia</taxon>
        <taxon>Bacteroidales</taxon>
        <taxon>Prevotellaceae</taxon>
        <taxon>Xylanibacter</taxon>
    </lineage>
</organism>
<proteinExistence type="predicted"/>
<feature type="signal peptide" evidence="2">
    <location>
        <begin position="1"/>
        <end position="21"/>
    </location>
</feature>
<gene>
    <name evidence="3" type="ORF">I6E12_04860</name>
</gene>
<keyword evidence="2" id="KW-0732">Signal</keyword>
<dbReference type="Gene3D" id="3.30.379.10">
    <property type="entry name" value="Chitobiase/beta-hexosaminidase domain 2-like"/>
    <property type="match status" value="1"/>
</dbReference>
<keyword evidence="4" id="KW-1185">Reference proteome</keyword>
<dbReference type="Proteomes" id="UP001200470">
    <property type="component" value="Unassembled WGS sequence"/>
</dbReference>
<sequence>MKLKLFVLLLLIIIVVMPSDAQTPGTSHMPPVNQAIPHISNHLNVTTNLPFKKSMPAVSEARIQDYFPLSEAVIYTDTKEYKVVNITANMLADDIERVTGKHPRVVKTASLKNIPKGGAVAVTFLPTSKVKQKQFFLET</sequence>
<evidence type="ECO:0000313" key="3">
    <source>
        <dbReference type="EMBL" id="MCF2563439.1"/>
    </source>
</evidence>
<reference evidence="3 4" key="1">
    <citation type="submission" date="2020-12" db="EMBL/GenBank/DDBJ databases">
        <title>Whole genome sequences of gut porcine anaerobes.</title>
        <authorList>
            <person name="Kubasova T."/>
            <person name="Jahodarova E."/>
            <person name="Rychlik I."/>
        </authorList>
    </citation>
    <scope>NUCLEOTIDE SEQUENCE [LARGE SCALE GENOMIC DNA]</scope>
    <source>
        <strain evidence="3 4">An925</strain>
    </source>
</reference>